<dbReference type="EMBL" id="AFNH02001263">
    <property type="protein sequence ID" value="EZG43521.1"/>
    <property type="molecule type" value="Genomic_DNA"/>
</dbReference>
<dbReference type="GO" id="GO:0070390">
    <property type="term" value="C:transcription export complex 2"/>
    <property type="evidence" value="ECO:0007669"/>
    <property type="project" value="TreeGrafter"/>
</dbReference>
<dbReference type="eggNOG" id="KOG2688">
    <property type="taxonomic scope" value="Eukaryota"/>
</dbReference>
<dbReference type="GO" id="GO:0003723">
    <property type="term" value="F:RNA binding"/>
    <property type="evidence" value="ECO:0007669"/>
    <property type="project" value="InterPro"/>
</dbReference>
<accession>A0A023AXY7</accession>
<name>A0A023AXY7_GRENI</name>
<dbReference type="AlphaFoldDB" id="A0A023AXY7"/>
<dbReference type="OrthoDB" id="10252687at2759"/>
<dbReference type="Gene3D" id="1.10.10.10">
    <property type="entry name" value="Winged helix-like DNA-binding domain superfamily/Winged helix DNA-binding domain"/>
    <property type="match status" value="1"/>
</dbReference>
<dbReference type="InterPro" id="IPR045114">
    <property type="entry name" value="Csn12-like"/>
</dbReference>
<keyword evidence="2" id="KW-1185">Reference proteome</keyword>
<dbReference type="RefSeq" id="XP_011133248.1">
    <property type="nucleotide sequence ID" value="XM_011134946.1"/>
</dbReference>
<dbReference type="OMA" id="WALANCP"/>
<comment type="caution">
    <text evidence="1">The sequence shown here is derived from an EMBL/GenBank/DDBJ whole genome shotgun (WGS) entry which is preliminary data.</text>
</comment>
<dbReference type="VEuPathDB" id="CryptoDB:GNI_168760"/>
<dbReference type="GO" id="GO:0003690">
    <property type="term" value="F:double-stranded DNA binding"/>
    <property type="evidence" value="ECO:0007669"/>
    <property type="project" value="InterPro"/>
</dbReference>
<protein>
    <submittedName>
        <fullName evidence="1">PCI domain protein</fullName>
    </submittedName>
</protein>
<dbReference type="SMART" id="SM00753">
    <property type="entry name" value="PAM"/>
    <property type="match status" value="1"/>
</dbReference>
<dbReference type="GeneID" id="22915790"/>
<dbReference type="Proteomes" id="UP000019763">
    <property type="component" value="Unassembled WGS sequence"/>
</dbReference>
<dbReference type="PANTHER" id="PTHR12732">
    <property type="entry name" value="UNCHARACTERIZED PROTEASOME COMPONENT REGION PCI-CONTAINING"/>
    <property type="match status" value="1"/>
</dbReference>
<dbReference type="InterPro" id="IPR036388">
    <property type="entry name" value="WH-like_DNA-bd_sf"/>
</dbReference>
<proteinExistence type="predicted"/>
<dbReference type="PANTHER" id="PTHR12732:SF0">
    <property type="entry name" value="PCI DOMAIN-CONTAINING PROTEIN 2"/>
    <property type="match status" value="1"/>
</dbReference>
<organism evidence="1 2">
    <name type="scientific">Gregarina niphandrodes</name>
    <name type="common">Septate eugregarine</name>
    <dbReference type="NCBI Taxonomy" id="110365"/>
    <lineage>
        <taxon>Eukaryota</taxon>
        <taxon>Sar</taxon>
        <taxon>Alveolata</taxon>
        <taxon>Apicomplexa</taxon>
        <taxon>Conoidasida</taxon>
        <taxon>Gregarinasina</taxon>
        <taxon>Eugregarinorida</taxon>
        <taxon>Gregarinidae</taxon>
        <taxon>Gregarina</taxon>
    </lineage>
</organism>
<evidence type="ECO:0000313" key="2">
    <source>
        <dbReference type="Proteomes" id="UP000019763"/>
    </source>
</evidence>
<gene>
    <name evidence="1" type="ORF">GNI_168760</name>
</gene>
<dbReference type="GO" id="GO:0006368">
    <property type="term" value="P:transcription elongation by RNA polymerase II"/>
    <property type="evidence" value="ECO:0007669"/>
    <property type="project" value="TreeGrafter"/>
</dbReference>
<dbReference type="GO" id="GO:0000973">
    <property type="term" value="P:post-transcriptional tethering of RNA polymerase II gene DNA at nuclear periphery"/>
    <property type="evidence" value="ECO:0007669"/>
    <property type="project" value="TreeGrafter"/>
</dbReference>
<sequence>MASVVQWAGTLEAIYARQSGGQLAWLYNPFRVAKIPGDDTPYRNRQKLLRENEVSNISDVQLKTFLDSEVSSIPDKLKEVTRIFFGLLQASFNNRWRQVIALGLDAIDIWVSSIRDLEVPGWTSAGLASIIGFCIDIADRTESTSCLDDEMETDGGCQNLQRILNGIRKHIGKFRGESDVSQIGVYTILLTESIRLCLKLNNPPMATAFLKTIPSQQLPPRSQRGPATRFKFYYGNLMLQKEQFHEATDPLNWALAYCPSKSTQLRRQILACLIAAKIHCGYLPTRQLTEANNLQHYDGIIEAIRTGNLHLFDATMSQHAQQFYAEGTTICLNKSKLIAQQTLCIRVYNWINKYTTIDANSSQQAQTILVPDPPNIIHLNYFTAALRLSSQDDGIDAEETMCIIAHLIQQGLIKGYIAWQQCKLVLSKINPFPSIVKTR</sequence>
<evidence type="ECO:0000313" key="1">
    <source>
        <dbReference type="EMBL" id="EZG43521.1"/>
    </source>
</evidence>
<dbReference type="GO" id="GO:0016973">
    <property type="term" value="P:poly(A)+ mRNA export from nucleus"/>
    <property type="evidence" value="ECO:0007669"/>
    <property type="project" value="TreeGrafter"/>
</dbReference>
<reference evidence="1" key="1">
    <citation type="submission" date="2013-12" db="EMBL/GenBank/DDBJ databases">
        <authorList>
            <person name="Omoto C.K."/>
            <person name="Sibley D."/>
            <person name="Venepally P."/>
            <person name="Hadjithomas M."/>
            <person name="Karamycheva S."/>
            <person name="Brunk B."/>
            <person name="Roos D."/>
            <person name="Caler E."/>
            <person name="Lorenzi H."/>
        </authorList>
    </citation>
    <scope>NUCLEOTIDE SEQUENCE</scope>
</reference>